<gene>
    <name evidence="8" type="ORF">KC01_LOCUS29638</name>
</gene>
<name>A0AAV2LQR7_KNICA</name>
<dbReference type="GO" id="GO:0005576">
    <property type="term" value="C:extracellular region"/>
    <property type="evidence" value="ECO:0007669"/>
    <property type="project" value="UniProtKB-SubCell"/>
</dbReference>
<dbReference type="PANTHER" id="PTHR21312:SF27">
    <property type="entry name" value="SERINE PROTEASE INHIBITOR KAZAL-TYPE 1"/>
    <property type="match status" value="1"/>
</dbReference>
<keyword evidence="2" id="KW-0964">Secreted</keyword>
<accession>A0AAV2LQR7</accession>
<dbReference type="Pfam" id="PF00050">
    <property type="entry name" value="Kazal_1"/>
    <property type="match status" value="1"/>
</dbReference>
<evidence type="ECO:0000256" key="5">
    <source>
        <dbReference type="ARBA" id="ARBA00023157"/>
    </source>
</evidence>
<evidence type="ECO:0000256" key="1">
    <source>
        <dbReference type="ARBA" id="ARBA00004613"/>
    </source>
</evidence>
<dbReference type="InterPro" id="IPR002350">
    <property type="entry name" value="Kazal_dom"/>
</dbReference>
<sequence>MTWKGVFLGLLLVCVAAEEDVESSGQMRKASCPEMEELMACPLNLAPVCGSDGNTYANECALCVEKQMTKQEILVAKEESCCGQLECI</sequence>
<dbReference type="Gene3D" id="3.30.60.30">
    <property type="match status" value="1"/>
</dbReference>
<evidence type="ECO:0000313" key="8">
    <source>
        <dbReference type="EMBL" id="CAL1601737.1"/>
    </source>
</evidence>
<feature type="chain" id="PRO_5043618059" description="Kazal-like domain-containing protein" evidence="6">
    <location>
        <begin position="18"/>
        <end position="88"/>
    </location>
</feature>
<keyword evidence="4" id="KW-0722">Serine protease inhibitor</keyword>
<dbReference type="SUPFAM" id="SSF100895">
    <property type="entry name" value="Kazal-type serine protease inhibitors"/>
    <property type="match status" value="1"/>
</dbReference>
<dbReference type="GO" id="GO:0004867">
    <property type="term" value="F:serine-type endopeptidase inhibitor activity"/>
    <property type="evidence" value="ECO:0007669"/>
    <property type="project" value="UniProtKB-KW"/>
</dbReference>
<proteinExistence type="predicted"/>
<keyword evidence="9" id="KW-1185">Reference proteome</keyword>
<dbReference type="SMART" id="SM00280">
    <property type="entry name" value="KAZAL"/>
    <property type="match status" value="1"/>
</dbReference>
<evidence type="ECO:0000259" key="7">
    <source>
        <dbReference type="PROSITE" id="PS51465"/>
    </source>
</evidence>
<dbReference type="AlphaFoldDB" id="A0AAV2LQR7"/>
<feature type="signal peptide" evidence="6">
    <location>
        <begin position="1"/>
        <end position="17"/>
    </location>
</feature>
<reference evidence="8 9" key="1">
    <citation type="submission" date="2024-04" db="EMBL/GenBank/DDBJ databases">
        <authorList>
            <person name="Waldvogel A.-M."/>
            <person name="Schoenle A."/>
        </authorList>
    </citation>
    <scope>NUCLEOTIDE SEQUENCE [LARGE SCALE GENOMIC DNA]</scope>
</reference>
<feature type="domain" description="Kazal-like" evidence="7">
    <location>
        <begin position="26"/>
        <end position="81"/>
    </location>
</feature>
<dbReference type="InterPro" id="IPR036058">
    <property type="entry name" value="Kazal_dom_sf"/>
</dbReference>
<keyword evidence="3" id="KW-0646">Protease inhibitor</keyword>
<evidence type="ECO:0000256" key="4">
    <source>
        <dbReference type="ARBA" id="ARBA00022900"/>
    </source>
</evidence>
<dbReference type="PANTHER" id="PTHR21312">
    <property type="entry name" value="SERINE PROTEASE INHIBITOR"/>
    <property type="match status" value="1"/>
</dbReference>
<dbReference type="PROSITE" id="PS00282">
    <property type="entry name" value="KAZAL_1"/>
    <property type="match status" value="1"/>
</dbReference>
<evidence type="ECO:0000256" key="2">
    <source>
        <dbReference type="ARBA" id="ARBA00022525"/>
    </source>
</evidence>
<dbReference type="PROSITE" id="PS51465">
    <property type="entry name" value="KAZAL_2"/>
    <property type="match status" value="1"/>
</dbReference>
<evidence type="ECO:0000256" key="3">
    <source>
        <dbReference type="ARBA" id="ARBA00022690"/>
    </source>
</evidence>
<dbReference type="Proteomes" id="UP001497482">
    <property type="component" value="Chromosome 3"/>
</dbReference>
<keyword evidence="5" id="KW-1015">Disulfide bond</keyword>
<comment type="subcellular location">
    <subcellularLocation>
        <location evidence="1">Secreted</location>
    </subcellularLocation>
</comment>
<organism evidence="8 9">
    <name type="scientific">Knipowitschia caucasica</name>
    <name type="common">Caucasian dwarf goby</name>
    <name type="synonym">Pomatoschistus caucasicus</name>
    <dbReference type="NCBI Taxonomy" id="637954"/>
    <lineage>
        <taxon>Eukaryota</taxon>
        <taxon>Metazoa</taxon>
        <taxon>Chordata</taxon>
        <taxon>Craniata</taxon>
        <taxon>Vertebrata</taxon>
        <taxon>Euteleostomi</taxon>
        <taxon>Actinopterygii</taxon>
        <taxon>Neopterygii</taxon>
        <taxon>Teleostei</taxon>
        <taxon>Neoteleostei</taxon>
        <taxon>Acanthomorphata</taxon>
        <taxon>Gobiaria</taxon>
        <taxon>Gobiiformes</taxon>
        <taxon>Gobioidei</taxon>
        <taxon>Gobiidae</taxon>
        <taxon>Gobiinae</taxon>
        <taxon>Knipowitschia</taxon>
    </lineage>
</organism>
<keyword evidence="6" id="KW-0732">Signal</keyword>
<protein>
    <recommendedName>
        <fullName evidence="7">Kazal-like domain-containing protein</fullName>
    </recommendedName>
</protein>
<dbReference type="EMBL" id="OZ035825">
    <property type="protein sequence ID" value="CAL1601737.1"/>
    <property type="molecule type" value="Genomic_DNA"/>
</dbReference>
<evidence type="ECO:0000256" key="6">
    <source>
        <dbReference type="SAM" id="SignalP"/>
    </source>
</evidence>
<evidence type="ECO:0000313" key="9">
    <source>
        <dbReference type="Proteomes" id="UP001497482"/>
    </source>
</evidence>